<keyword evidence="1" id="KW-0472">Membrane</keyword>
<dbReference type="Proteomes" id="UP000441389">
    <property type="component" value="Unassembled WGS sequence"/>
</dbReference>
<proteinExistence type="predicted"/>
<evidence type="ECO:0000313" key="3">
    <source>
        <dbReference type="Proteomes" id="UP000441389"/>
    </source>
</evidence>
<evidence type="ECO:0008006" key="4">
    <source>
        <dbReference type="Google" id="ProtNLM"/>
    </source>
</evidence>
<protein>
    <recommendedName>
        <fullName evidence="4">VanZ family protein</fullName>
    </recommendedName>
</protein>
<dbReference type="PANTHER" id="PTHR28008">
    <property type="entry name" value="DOMAIN PROTEIN, PUTATIVE (AFU_ORTHOLOGUE AFUA_3G10980)-RELATED"/>
    <property type="match status" value="1"/>
</dbReference>
<keyword evidence="3" id="KW-1185">Reference proteome</keyword>
<organism evidence="2 3">
    <name type="scientific">Sphingomonas horti</name>
    <dbReference type="NCBI Taxonomy" id="2682842"/>
    <lineage>
        <taxon>Bacteria</taxon>
        <taxon>Pseudomonadati</taxon>
        <taxon>Pseudomonadota</taxon>
        <taxon>Alphaproteobacteria</taxon>
        <taxon>Sphingomonadales</taxon>
        <taxon>Sphingomonadaceae</taxon>
        <taxon>Sphingomonas</taxon>
    </lineage>
</organism>
<dbReference type="RefSeq" id="WP_157026260.1">
    <property type="nucleotide sequence ID" value="NZ_WQMS01000006.1"/>
</dbReference>
<sequence>MTLYLCLRHVDVVMPISDKKQHAFTFGALTLLAAAAYPYRNVFVEAFALSGFGALIEFIQPYFGRDKDVKDWIADTIGILVALAIAAIARKLLMRERNSTL</sequence>
<feature type="transmembrane region" description="Helical" evidence="1">
    <location>
        <begin position="21"/>
        <end position="39"/>
    </location>
</feature>
<dbReference type="EMBL" id="WQMS01000006">
    <property type="protein sequence ID" value="MVO77307.1"/>
    <property type="molecule type" value="Genomic_DNA"/>
</dbReference>
<comment type="caution">
    <text evidence="2">The sequence shown here is derived from an EMBL/GenBank/DDBJ whole genome shotgun (WGS) entry which is preliminary data.</text>
</comment>
<dbReference type="NCBIfam" id="NF037970">
    <property type="entry name" value="vanZ_1"/>
    <property type="match status" value="1"/>
</dbReference>
<evidence type="ECO:0000313" key="2">
    <source>
        <dbReference type="EMBL" id="MVO77307.1"/>
    </source>
</evidence>
<keyword evidence="1" id="KW-1133">Transmembrane helix</keyword>
<name>A0A6I4IYU4_9SPHN</name>
<reference evidence="2 3" key="1">
    <citation type="submission" date="2019-12" db="EMBL/GenBank/DDBJ databases">
        <authorList>
            <person name="Huq M.A."/>
        </authorList>
    </citation>
    <scope>NUCLEOTIDE SEQUENCE [LARGE SCALE GENOMIC DNA]</scope>
    <source>
        <strain evidence="2 3">MAH-20</strain>
    </source>
</reference>
<evidence type="ECO:0000256" key="1">
    <source>
        <dbReference type="SAM" id="Phobius"/>
    </source>
</evidence>
<gene>
    <name evidence="2" type="ORF">GON01_05060</name>
</gene>
<accession>A0A6I4IYU4</accession>
<dbReference type="AlphaFoldDB" id="A0A6I4IYU4"/>
<keyword evidence="1" id="KW-0812">Transmembrane</keyword>
<dbReference type="PANTHER" id="PTHR28008:SF1">
    <property type="entry name" value="DOMAIN PROTEIN, PUTATIVE (AFU_ORTHOLOGUE AFUA_3G10980)-RELATED"/>
    <property type="match status" value="1"/>
</dbReference>
<feature type="transmembrane region" description="Helical" evidence="1">
    <location>
        <begin position="72"/>
        <end position="93"/>
    </location>
</feature>